<reference evidence="1" key="2">
    <citation type="submission" date="2021-08" db="EMBL/GenBank/DDBJ databases">
        <authorList>
            <person name="Tani A."/>
            <person name="Ola A."/>
            <person name="Ogura Y."/>
            <person name="Katsura K."/>
            <person name="Hayashi T."/>
        </authorList>
    </citation>
    <scope>NUCLEOTIDE SEQUENCE</scope>
    <source>
        <strain evidence="1">DSM 23632</strain>
    </source>
</reference>
<dbReference type="Proteomes" id="UP001055057">
    <property type="component" value="Unassembled WGS sequence"/>
</dbReference>
<protein>
    <submittedName>
        <fullName evidence="1">Uncharacterized protein</fullName>
    </submittedName>
</protein>
<evidence type="ECO:0000313" key="1">
    <source>
        <dbReference type="EMBL" id="GJE59054.1"/>
    </source>
</evidence>
<sequence length="91" mass="10118">MPSVHAPRKTRVAPVLLGLGLLIAGLGNAARAEPPIQSAEDAACRLEARARVFTTPNPHGIELEILGKQIYMSCMQRTAKPRQRSRRHRRR</sequence>
<accession>A0ABQ4TUU3</accession>
<gene>
    <name evidence="1" type="ORF">MPOCJGCO_1141</name>
</gene>
<name>A0ABQ4TUU3_9HYPH</name>
<evidence type="ECO:0000313" key="2">
    <source>
        <dbReference type="Proteomes" id="UP001055057"/>
    </source>
</evidence>
<reference evidence="1" key="1">
    <citation type="journal article" date="2021" name="Front. Microbiol.">
        <title>Comprehensive Comparative Genomics and Phenotyping of Methylobacterium Species.</title>
        <authorList>
            <person name="Alessa O."/>
            <person name="Ogura Y."/>
            <person name="Fujitani Y."/>
            <person name="Takami H."/>
            <person name="Hayashi T."/>
            <person name="Sahin N."/>
            <person name="Tani A."/>
        </authorList>
    </citation>
    <scope>NUCLEOTIDE SEQUENCE</scope>
    <source>
        <strain evidence="1">DSM 23632</strain>
    </source>
</reference>
<keyword evidence="2" id="KW-1185">Reference proteome</keyword>
<dbReference type="EMBL" id="BPRB01000060">
    <property type="protein sequence ID" value="GJE59054.1"/>
    <property type="molecule type" value="Genomic_DNA"/>
</dbReference>
<organism evidence="1 2">
    <name type="scientific">Methylobacterium trifolii</name>
    <dbReference type="NCBI Taxonomy" id="1003092"/>
    <lineage>
        <taxon>Bacteria</taxon>
        <taxon>Pseudomonadati</taxon>
        <taxon>Pseudomonadota</taxon>
        <taxon>Alphaproteobacteria</taxon>
        <taxon>Hyphomicrobiales</taxon>
        <taxon>Methylobacteriaceae</taxon>
        <taxon>Methylobacterium</taxon>
    </lineage>
</organism>
<comment type="caution">
    <text evidence="1">The sequence shown here is derived from an EMBL/GenBank/DDBJ whole genome shotgun (WGS) entry which is preliminary data.</text>
</comment>
<proteinExistence type="predicted"/>